<evidence type="ECO:0000313" key="3">
    <source>
        <dbReference type="Proteomes" id="UP000887013"/>
    </source>
</evidence>
<evidence type="ECO:0000313" key="2">
    <source>
        <dbReference type="EMBL" id="GFU21629.1"/>
    </source>
</evidence>
<dbReference type="Proteomes" id="UP000887013">
    <property type="component" value="Unassembled WGS sequence"/>
</dbReference>
<organism evidence="2 3">
    <name type="scientific">Nephila pilipes</name>
    <name type="common">Giant wood spider</name>
    <name type="synonym">Nephila maculata</name>
    <dbReference type="NCBI Taxonomy" id="299642"/>
    <lineage>
        <taxon>Eukaryota</taxon>
        <taxon>Metazoa</taxon>
        <taxon>Ecdysozoa</taxon>
        <taxon>Arthropoda</taxon>
        <taxon>Chelicerata</taxon>
        <taxon>Arachnida</taxon>
        <taxon>Araneae</taxon>
        <taxon>Araneomorphae</taxon>
        <taxon>Entelegynae</taxon>
        <taxon>Araneoidea</taxon>
        <taxon>Nephilidae</taxon>
        <taxon>Nephila</taxon>
    </lineage>
</organism>
<proteinExistence type="predicted"/>
<sequence length="83" mass="9206">MGETDRPDGQNRSSDPSIDSELEDGPNGGEKENLRTIPIGIMENRSLNQEKFPEKNSIRPLVDTFYRALVCFQGAKPIVSALD</sequence>
<dbReference type="EMBL" id="BMAW01031544">
    <property type="protein sequence ID" value="GFU21629.1"/>
    <property type="molecule type" value="Genomic_DNA"/>
</dbReference>
<protein>
    <submittedName>
        <fullName evidence="2">Uncharacterized protein</fullName>
    </submittedName>
</protein>
<reference evidence="2" key="1">
    <citation type="submission" date="2020-08" db="EMBL/GenBank/DDBJ databases">
        <title>Multicomponent nature underlies the extraordinary mechanical properties of spider dragline silk.</title>
        <authorList>
            <person name="Kono N."/>
            <person name="Nakamura H."/>
            <person name="Mori M."/>
            <person name="Yoshida Y."/>
            <person name="Ohtoshi R."/>
            <person name="Malay A.D."/>
            <person name="Moran D.A.P."/>
            <person name="Tomita M."/>
            <person name="Numata K."/>
            <person name="Arakawa K."/>
        </authorList>
    </citation>
    <scope>NUCLEOTIDE SEQUENCE</scope>
</reference>
<keyword evidence="3" id="KW-1185">Reference proteome</keyword>
<feature type="region of interest" description="Disordered" evidence="1">
    <location>
        <begin position="1"/>
        <end position="37"/>
    </location>
</feature>
<name>A0A8X6QLY0_NEPPI</name>
<evidence type="ECO:0000256" key="1">
    <source>
        <dbReference type="SAM" id="MobiDB-lite"/>
    </source>
</evidence>
<gene>
    <name evidence="2" type="ORF">NPIL_424061</name>
</gene>
<accession>A0A8X6QLY0</accession>
<comment type="caution">
    <text evidence="2">The sequence shown here is derived from an EMBL/GenBank/DDBJ whole genome shotgun (WGS) entry which is preliminary data.</text>
</comment>
<dbReference type="AlphaFoldDB" id="A0A8X6QLY0"/>